<dbReference type="PANTHER" id="PTHR11803:SF58">
    <property type="entry name" value="PROTEIN HMF1-RELATED"/>
    <property type="match status" value="1"/>
</dbReference>
<dbReference type="SUPFAM" id="SSF55298">
    <property type="entry name" value="YjgF-like"/>
    <property type="match status" value="1"/>
</dbReference>
<sequence>MLEIIHTKNAPEPIGPYSQVIKAGDFIFPAGQIGVDAVSGKLVGESITEQTEQAFKNLSAVLEAAGSSLQHVVKTTCYLSTMENFQAFNEAYGKQFNGHKPARTCFAVQELPLKGLCEIEVVAVLKK</sequence>
<dbReference type="EMBL" id="FXBJ01000002">
    <property type="protein sequence ID" value="SMH33146.1"/>
    <property type="molecule type" value="Genomic_DNA"/>
</dbReference>
<proteinExistence type="inferred from homology"/>
<dbReference type="Gene3D" id="3.30.1330.40">
    <property type="entry name" value="RutC-like"/>
    <property type="match status" value="1"/>
</dbReference>
<dbReference type="OrthoDB" id="9803101at2"/>
<dbReference type="CDD" id="cd00448">
    <property type="entry name" value="YjgF_YER057c_UK114_family"/>
    <property type="match status" value="1"/>
</dbReference>
<dbReference type="NCBIfam" id="TIGR00004">
    <property type="entry name" value="Rid family detoxifying hydrolase"/>
    <property type="match status" value="1"/>
</dbReference>
<organism evidence="2 3">
    <name type="scientific">Carnobacterium iners</name>
    <dbReference type="NCBI Taxonomy" id="1073423"/>
    <lineage>
        <taxon>Bacteria</taxon>
        <taxon>Bacillati</taxon>
        <taxon>Bacillota</taxon>
        <taxon>Bacilli</taxon>
        <taxon>Lactobacillales</taxon>
        <taxon>Carnobacteriaceae</taxon>
        <taxon>Carnobacterium</taxon>
    </lineage>
</organism>
<dbReference type="InterPro" id="IPR006175">
    <property type="entry name" value="YjgF/YER057c/UK114"/>
</dbReference>
<dbReference type="FunFam" id="3.30.1330.40:FF:000001">
    <property type="entry name" value="L-PSP family endoribonuclease"/>
    <property type="match status" value="1"/>
</dbReference>
<comment type="similarity">
    <text evidence="1">Belongs to the RutC family.</text>
</comment>
<dbReference type="RefSeq" id="WP_085559645.1">
    <property type="nucleotide sequence ID" value="NZ_FOAH01000004.1"/>
</dbReference>
<accession>A0A1X7N8V9</accession>
<name>A0A1X7N8V9_9LACT</name>
<dbReference type="GO" id="GO:0005829">
    <property type="term" value="C:cytosol"/>
    <property type="evidence" value="ECO:0007669"/>
    <property type="project" value="TreeGrafter"/>
</dbReference>
<evidence type="ECO:0000313" key="2">
    <source>
        <dbReference type="EMBL" id="SMH33146.1"/>
    </source>
</evidence>
<dbReference type="Proteomes" id="UP000193435">
    <property type="component" value="Unassembled WGS sequence"/>
</dbReference>
<dbReference type="AlphaFoldDB" id="A0A1X7N8V9"/>
<protein>
    <submittedName>
        <fullName evidence="2">2-iminobutanoate/2-iminopropanoate deaminase</fullName>
    </submittedName>
</protein>
<dbReference type="InterPro" id="IPR035959">
    <property type="entry name" value="RutC-like_sf"/>
</dbReference>
<evidence type="ECO:0000256" key="1">
    <source>
        <dbReference type="ARBA" id="ARBA00010552"/>
    </source>
</evidence>
<evidence type="ECO:0000313" key="3">
    <source>
        <dbReference type="Proteomes" id="UP000193435"/>
    </source>
</evidence>
<dbReference type="Pfam" id="PF01042">
    <property type="entry name" value="Ribonuc_L-PSP"/>
    <property type="match status" value="1"/>
</dbReference>
<dbReference type="PANTHER" id="PTHR11803">
    <property type="entry name" value="2-IMINOBUTANOATE/2-IMINOPROPANOATE DEAMINASE RIDA"/>
    <property type="match status" value="1"/>
</dbReference>
<dbReference type="GO" id="GO:0019239">
    <property type="term" value="F:deaminase activity"/>
    <property type="evidence" value="ECO:0007669"/>
    <property type="project" value="TreeGrafter"/>
</dbReference>
<keyword evidence="3" id="KW-1185">Reference proteome</keyword>
<dbReference type="STRING" id="1073423.SAMN04488700_1494"/>
<reference evidence="2 3" key="1">
    <citation type="submission" date="2017-04" db="EMBL/GenBank/DDBJ databases">
        <authorList>
            <person name="Afonso C.L."/>
            <person name="Miller P.J."/>
            <person name="Scott M.A."/>
            <person name="Spackman E."/>
            <person name="Goraichik I."/>
            <person name="Dimitrov K.M."/>
            <person name="Suarez D.L."/>
            <person name="Swayne D.E."/>
        </authorList>
    </citation>
    <scope>NUCLEOTIDE SEQUENCE [LARGE SCALE GENOMIC DNA]</scope>
    <source>
        <strain evidence="2 3">LMG26642</strain>
    </source>
</reference>
<gene>
    <name evidence="2" type="ORF">SAMN04488700_1494</name>
</gene>
<dbReference type="InterPro" id="IPR006056">
    <property type="entry name" value="RidA"/>
</dbReference>